<feature type="chain" id="PRO_5025593399" evidence="1">
    <location>
        <begin position="24"/>
        <end position="92"/>
    </location>
</feature>
<evidence type="ECO:0000256" key="1">
    <source>
        <dbReference type="SAM" id="SignalP"/>
    </source>
</evidence>
<evidence type="ECO:0000313" key="2">
    <source>
        <dbReference type="EMBL" id="MXU86600.1"/>
    </source>
</evidence>
<feature type="signal peptide" evidence="1">
    <location>
        <begin position="1"/>
        <end position="23"/>
    </location>
</feature>
<keyword evidence="1" id="KW-0732">Signal</keyword>
<reference evidence="2" key="1">
    <citation type="submission" date="2019-12" db="EMBL/GenBank/DDBJ databases">
        <title>An insight into the sialome of adult female Ixodes ricinus ticks feeding for 6 days.</title>
        <authorList>
            <person name="Perner J."/>
            <person name="Ribeiro J.M.C."/>
        </authorList>
    </citation>
    <scope>NUCLEOTIDE SEQUENCE</scope>
    <source>
        <strain evidence="2">Semi-engorged</strain>
        <tissue evidence="2">Salivary glands</tissue>
    </source>
</reference>
<dbReference type="AlphaFoldDB" id="A0A6B0UCE8"/>
<dbReference type="EMBL" id="GIFC01004517">
    <property type="protein sequence ID" value="MXU86600.1"/>
    <property type="molecule type" value="Transcribed_RNA"/>
</dbReference>
<proteinExistence type="predicted"/>
<sequence length="92" mass="10241">MIRLKGRRTFNCLLVFLLCGAKAVLVGVPFKCSVTVYDLLTVFFVECWSGQCTWLLLPARSCGGRQQLCRLEIRVPVATHAIALQCCSSTLF</sequence>
<protein>
    <submittedName>
        <fullName evidence="2">Putative secreted protein</fullName>
    </submittedName>
</protein>
<accession>A0A6B0UCE8</accession>
<organism evidence="2">
    <name type="scientific">Ixodes ricinus</name>
    <name type="common">Common tick</name>
    <name type="synonym">Acarus ricinus</name>
    <dbReference type="NCBI Taxonomy" id="34613"/>
    <lineage>
        <taxon>Eukaryota</taxon>
        <taxon>Metazoa</taxon>
        <taxon>Ecdysozoa</taxon>
        <taxon>Arthropoda</taxon>
        <taxon>Chelicerata</taxon>
        <taxon>Arachnida</taxon>
        <taxon>Acari</taxon>
        <taxon>Parasitiformes</taxon>
        <taxon>Ixodida</taxon>
        <taxon>Ixodoidea</taxon>
        <taxon>Ixodidae</taxon>
        <taxon>Ixodinae</taxon>
        <taxon>Ixodes</taxon>
    </lineage>
</organism>
<name>A0A6B0UCE8_IXORI</name>